<sequence>MKKTICLLLLGSLSLWGQFNLPLPEGCYLNNPMGTPIIVPPDPNPKKLFRNLEIVLNAGIDVIGPEKNAPCAPYAVLMGSGGIYYLYYKYPDFSSTFGTLKNIKMGSVKNAPPSSDADPELEPLHGTVTWNLTVSPGTYTLFCIGQKKQVTRMGKITVTASGNLSYKSTNMIGVPMPTPFG</sequence>
<protein>
    <submittedName>
        <fullName evidence="2">Uncharacterized protein</fullName>
    </submittedName>
</protein>
<feature type="chain" id="PRO_5008089349" evidence="1">
    <location>
        <begin position="18"/>
        <end position="181"/>
    </location>
</feature>
<dbReference type="RefSeq" id="WP_068768620.1">
    <property type="nucleotide sequence ID" value="NZ_CP109796.1"/>
</dbReference>
<reference evidence="2 3" key="1">
    <citation type="submission" date="2016-01" db="EMBL/GenBank/DDBJ databases">
        <title>High potential of lignocellulose degradation of a new Verrucomicrobia species.</title>
        <authorList>
            <person name="Wang Y."/>
            <person name="Shi Y."/>
            <person name="Qiu Z."/>
            <person name="Liu S."/>
            <person name="Yang H."/>
        </authorList>
    </citation>
    <scope>NUCLEOTIDE SEQUENCE [LARGE SCALE GENOMIC DNA]</scope>
    <source>
        <strain evidence="2 3">TSB47</strain>
    </source>
</reference>
<name>A0A178IQS9_9BACT</name>
<dbReference type="Proteomes" id="UP000078486">
    <property type="component" value="Unassembled WGS sequence"/>
</dbReference>
<dbReference type="AlphaFoldDB" id="A0A178IQS9"/>
<evidence type="ECO:0000256" key="1">
    <source>
        <dbReference type="SAM" id="SignalP"/>
    </source>
</evidence>
<keyword evidence="1" id="KW-0732">Signal</keyword>
<comment type="caution">
    <text evidence="2">The sequence shown here is derived from an EMBL/GenBank/DDBJ whole genome shotgun (WGS) entry which is preliminary data.</text>
</comment>
<evidence type="ECO:0000313" key="3">
    <source>
        <dbReference type="Proteomes" id="UP000078486"/>
    </source>
</evidence>
<evidence type="ECO:0000313" key="2">
    <source>
        <dbReference type="EMBL" id="OAM91606.1"/>
    </source>
</evidence>
<keyword evidence="3" id="KW-1185">Reference proteome</keyword>
<gene>
    <name evidence="2" type="ORF">AW736_02060</name>
</gene>
<feature type="signal peptide" evidence="1">
    <location>
        <begin position="1"/>
        <end position="17"/>
    </location>
</feature>
<organism evidence="2 3">
    <name type="scientific">Termitidicoccus mucosus</name>
    <dbReference type="NCBI Taxonomy" id="1184151"/>
    <lineage>
        <taxon>Bacteria</taxon>
        <taxon>Pseudomonadati</taxon>
        <taxon>Verrucomicrobiota</taxon>
        <taxon>Opitutia</taxon>
        <taxon>Opitutales</taxon>
        <taxon>Opitutaceae</taxon>
        <taxon>Termitidicoccus</taxon>
    </lineage>
</organism>
<accession>A0A178IQS9</accession>
<dbReference type="EMBL" id="LRRQ01000018">
    <property type="protein sequence ID" value="OAM91606.1"/>
    <property type="molecule type" value="Genomic_DNA"/>
</dbReference>
<proteinExistence type="predicted"/>